<evidence type="ECO:0000256" key="1">
    <source>
        <dbReference type="ARBA" id="ARBA00004834"/>
    </source>
</evidence>
<dbReference type="InterPro" id="IPR006710">
    <property type="entry name" value="Glyco_hydro_43"/>
</dbReference>
<proteinExistence type="inferred from homology"/>
<dbReference type="InterPro" id="IPR050727">
    <property type="entry name" value="GH43_arabinanases"/>
</dbReference>
<dbReference type="Pfam" id="PF16369">
    <property type="entry name" value="GH43_C"/>
    <property type="match status" value="1"/>
</dbReference>
<accession>A0ABY5P9G1</accession>
<evidence type="ECO:0000256" key="2">
    <source>
        <dbReference type="ARBA" id="ARBA00009865"/>
    </source>
</evidence>
<dbReference type="Gene3D" id="2.115.10.20">
    <property type="entry name" value="Glycosyl hydrolase domain, family 43"/>
    <property type="match status" value="1"/>
</dbReference>
<evidence type="ECO:0000256" key="5">
    <source>
        <dbReference type="RuleBase" id="RU361187"/>
    </source>
</evidence>
<keyword evidence="4 5" id="KW-0326">Glycosidase</keyword>
<comment type="similarity">
    <text evidence="2 5">Belongs to the glycosyl hydrolase 43 family.</text>
</comment>
<keyword evidence="3 5" id="KW-0378">Hydrolase</keyword>
<dbReference type="PANTHER" id="PTHR43301">
    <property type="entry name" value="ARABINAN ENDO-1,5-ALPHA-L-ARABINOSIDASE"/>
    <property type="match status" value="1"/>
</dbReference>
<organism evidence="7 8">
    <name type="scientific">Fundicoccus culcitae</name>
    <dbReference type="NCBI Taxonomy" id="2969821"/>
    <lineage>
        <taxon>Bacteria</taxon>
        <taxon>Bacillati</taxon>
        <taxon>Bacillota</taxon>
        <taxon>Bacilli</taxon>
        <taxon>Lactobacillales</taxon>
        <taxon>Aerococcaceae</taxon>
        <taxon>Fundicoccus</taxon>
    </lineage>
</organism>
<dbReference type="GO" id="GO:0016787">
    <property type="term" value="F:hydrolase activity"/>
    <property type="evidence" value="ECO:0007669"/>
    <property type="project" value="UniProtKB-KW"/>
</dbReference>
<reference evidence="7 8" key="1">
    <citation type="submission" date="2022-08" db="EMBL/GenBank/DDBJ databases">
        <title>Aerococcaceae sp. nov isolated from spoiled eye mask.</title>
        <authorList>
            <person name="Zhou G."/>
            <person name="Xie X.-B."/>
            <person name="Shi Q.-S."/>
            <person name="Wang Y.-S."/>
            <person name="Wen X."/>
            <person name="Peng H."/>
            <person name="Yang X.-J."/>
            <person name="Tao H.-B."/>
            <person name="Huang X.-M."/>
        </authorList>
    </citation>
    <scope>NUCLEOTIDE SEQUENCE [LARGE SCALE GENOMIC DNA]</scope>
    <source>
        <strain evidence="8">DM20194951</strain>
    </source>
</reference>
<comment type="pathway">
    <text evidence="1">Glycan metabolism; L-arabinan degradation.</text>
</comment>
<evidence type="ECO:0000256" key="3">
    <source>
        <dbReference type="ARBA" id="ARBA00022801"/>
    </source>
</evidence>
<dbReference type="InterPro" id="IPR032291">
    <property type="entry name" value="Abn2_C"/>
</dbReference>
<feature type="domain" description="Extracellular endo-alpha-(1-&gt;5)-L-arabinanase C-terminal" evidence="6">
    <location>
        <begin position="403"/>
        <end position="507"/>
    </location>
</feature>
<dbReference type="Gene3D" id="2.40.128.10">
    <property type="match status" value="1"/>
</dbReference>
<protein>
    <submittedName>
        <fullName evidence="7">Glycoside hydrolase family 43 protein</fullName>
    </submittedName>
</protein>
<dbReference type="SUPFAM" id="SSF75005">
    <property type="entry name" value="Arabinanase/levansucrase/invertase"/>
    <property type="match status" value="1"/>
</dbReference>
<dbReference type="Pfam" id="PF04616">
    <property type="entry name" value="Glyco_hydro_43"/>
    <property type="match status" value="1"/>
</dbReference>
<evidence type="ECO:0000259" key="6">
    <source>
        <dbReference type="Pfam" id="PF16369"/>
    </source>
</evidence>
<name>A0ABY5P9G1_9LACT</name>
<evidence type="ECO:0000313" key="8">
    <source>
        <dbReference type="Proteomes" id="UP001315967"/>
    </source>
</evidence>
<gene>
    <name evidence="7" type="ORF">NRE15_07005</name>
</gene>
<dbReference type="PANTHER" id="PTHR43301:SF3">
    <property type="entry name" value="ARABINAN ENDO-1,5-ALPHA-L-ARABINOSIDASE A-RELATED"/>
    <property type="match status" value="1"/>
</dbReference>
<dbReference type="InterPro" id="IPR023296">
    <property type="entry name" value="Glyco_hydro_beta-prop_sf"/>
</dbReference>
<keyword evidence="8" id="KW-1185">Reference proteome</keyword>
<evidence type="ECO:0000313" key="7">
    <source>
        <dbReference type="EMBL" id="UUX35387.1"/>
    </source>
</evidence>
<dbReference type="RefSeq" id="WP_313794875.1">
    <property type="nucleotide sequence ID" value="NZ_CP102453.1"/>
</dbReference>
<dbReference type="EMBL" id="CP102453">
    <property type="protein sequence ID" value="UUX35387.1"/>
    <property type="molecule type" value="Genomic_DNA"/>
</dbReference>
<sequence>METKPWETSEHREISVHDPSIYSFIDDSGEETFYVFGTHIAQAKSHDLVTWEVPNETEYENMEDNLIFGNTAENLAETFEWSGHDDADSAGGFNLWAPDIIWNPDFKWANGDTGAFQMYYSASSTWRRSSIATLVAPHIEGPYTYVDTIIYSGFSQEDGRDGSDRNINYHGTNIAELIDQGIVEEFNPKWTKTLGREYNTDYAPNAIDPTVFLDENEDLWLVYGSWSGGIYLLPLNPDTGTPIYPGTDGETADGRIIDRYFGTKLSGGHHQSGEGPYIHYNADTGYYYLWVTYGGLNRDGGYNMRLFRSENVDGSYLDFNGNDGIIDWGDVNDSFGIKLMGNYIIDGLKGIGYKAPGHNSVLVDSNNNWFNVFHVRFNTNNEMHRLRVHQMYYTDSGWPITLPYRYSGVLVEPIEQASNEVAGTYQWVDHGNTTTGDMIVNQKIILSEDGQITGDYSGNYELTADGQIQLIIEDEPFDGVIVKQVDEFEQPRIVIAAIGQNNQTVWGIQLKNE</sequence>
<evidence type="ECO:0000256" key="4">
    <source>
        <dbReference type="ARBA" id="ARBA00023295"/>
    </source>
</evidence>
<dbReference type="Proteomes" id="UP001315967">
    <property type="component" value="Chromosome"/>
</dbReference>